<evidence type="ECO:0000256" key="4">
    <source>
        <dbReference type="SAM" id="MobiDB-lite"/>
    </source>
</evidence>
<dbReference type="InterPro" id="IPR023213">
    <property type="entry name" value="CAT-like_dom_sf"/>
</dbReference>
<dbReference type="Gene3D" id="1.10.1200.10">
    <property type="entry name" value="ACP-like"/>
    <property type="match status" value="1"/>
</dbReference>
<evidence type="ECO:0000256" key="1">
    <source>
        <dbReference type="ARBA" id="ARBA00001957"/>
    </source>
</evidence>
<comment type="cofactor">
    <cofactor evidence="1">
        <name>pantetheine 4'-phosphate</name>
        <dbReference type="ChEBI" id="CHEBI:47942"/>
    </cofactor>
</comment>
<dbReference type="Gene3D" id="3.30.559.10">
    <property type="entry name" value="Chloramphenicol acetyltransferase-like domain"/>
    <property type="match status" value="2"/>
</dbReference>
<accession>A0ABW2V783</accession>
<feature type="compositionally biased region" description="Basic and acidic residues" evidence="4">
    <location>
        <begin position="29"/>
        <end position="48"/>
    </location>
</feature>
<evidence type="ECO:0000256" key="3">
    <source>
        <dbReference type="ARBA" id="ARBA00022553"/>
    </source>
</evidence>
<keyword evidence="2" id="KW-0596">Phosphopantetheine</keyword>
<gene>
    <name evidence="6" type="ORF">ACFQZP_01750</name>
</gene>
<feature type="compositionally biased region" description="Low complexity" evidence="4">
    <location>
        <begin position="592"/>
        <end position="602"/>
    </location>
</feature>
<feature type="region of interest" description="Disordered" evidence="4">
    <location>
        <begin position="478"/>
        <end position="514"/>
    </location>
</feature>
<dbReference type="PANTHER" id="PTHR45527:SF1">
    <property type="entry name" value="FATTY ACID SYNTHASE"/>
    <property type="match status" value="1"/>
</dbReference>
<evidence type="ECO:0000313" key="7">
    <source>
        <dbReference type="Proteomes" id="UP001596957"/>
    </source>
</evidence>
<dbReference type="SMART" id="SM00823">
    <property type="entry name" value="PKS_PP"/>
    <property type="match status" value="1"/>
</dbReference>
<reference evidence="7" key="1">
    <citation type="journal article" date="2019" name="Int. J. Syst. Evol. Microbiol.">
        <title>The Global Catalogue of Microorganisms (GCM) 10K type strain sequencing project: providing services to taxonomists for standard genome sequencing and annotation.</title>
        <authorList>
            <consortium name="The Broad Institute Genomics Platform"/>
            <consortium name="The Broad Institute Genome Sequencing Center for Infectious Disease"/>
            <person name="Wu L."/>
            <person name="Ma J."/>
        </authorList>
    </citation>
    <scope>NUCLEOTIDE SEQUENCE [LARGE SCALE GENOMIC DNA]</scope>
    <source>
        <strain evidence="7">CGMCC 4.7198</strain>
    </source>
</reference>
<dbReference type="SUPFAM" id="SSF52777">
    <property type="entry name" value="CoA-dependent acyltransferases"/>
    <property type="match status" value="4"/>
</dbReference>
<dbReference type="CDD" id="cd19531">
    <property type="entry name" value="LCL_NRPS-like"/>
    <property type="match status" value="1"/>
</dbReference>
<proteinExistence type="predicted"/>
<dbReference type="EMBL" id="JBHTEC010000001">
    <property type="protein sequence ID" value="MFD0280408.1"/>
    <property type="molecule type" value="Genomic_DNA"/>
</dbReference>
<dbReference type="Gene3D" id="3.30.559.30">
    <property type="entry name" value="Nonribosomal peptide synthetase, condensation domain"/>
    <property type="match status" value="2"/>
</dbReference>
<feature type="region of interest" description="Disordered" evidence="4">
    <location>
        <begin position="28"/>
        <end position="48"/>
    </location>
</feature>
<dbReference type="SUPFAM" id="SSF47336">
    <property type="entry name" value="ACP-like"/>
    <property type="match status" value="1"/>
</dbReference>
<keyword evidence="7" id="KW-1185">Reference proteome</keyword>
<feature type="region of interest" description="Disordered" evidence="4">
    <location>
        <begin position="584"/>
        <end position="656"/>
    </location>
</feature>
<dbReference type="InterPro" id="IPR009081">
    <property type="entry name" value="PP-bd_ACP"/>
</dbReference>
<dbReference type="PROSITE" id="PS50075">
    <property type="entry name" value="CARRIER"/>
    <property type="match status" value="1"/>
</dbReference>
<dbReference type="InterPro" id="IPR001242">
    <property type="entry name" value="Condensation_dom"/>
</dbReference>
<evidence type="ECO:0000259" key="5">
    <source>
        <dbReference type="PROSITE" id="PS50075"/>
    </source>
</evidence>
<keyword evidence="3" id="KW-0597">Phosphoprotein</keyword>
<dbReference type="InterPro" id="IPR036736">
    <property type="entry name" value="ACP-like_sf"/>
</dbReference>
<feature type="domain" description="Carrier" evidence="5">
    <location>
        <begin position="510"/>
        <end position="584"/>
    </location>
</feature>
<evidence type="ECO:0000313" key="6">
    <source>
        <dbReference type="EMBL" id="MFD0280408.1"/>
    </source>
</evidence>
<comment type="caution">
    <text evidence="6">The sequence shown here is derived from an EMBL/GenBank/DDBJ whole genome shotgun (WGS) entry which is preliminary data.</text>
</comment>
<feature type="compositionally biased region" description="Low complexity" evidence="4">
    <location>
        <begin position="621"/>
        <end position="630"/>
    </location>
</feature>
<dbReference type="Proteomes" id="UP001596957">
    <property type="component" value="Unassembled WGS sequence"/>
</dbReference>
<organism evidence="6 7">
    <name type="scientific">Streptomyces lutosisoli</name>
    <dbReference type="NCBI Taxonomy" id="2665721"/>
    <lineage>
        <taxon>Bacteria</taxon>
        <taxon>Bacillati</taxon>
        <taxon>Actinomycetota</taxon>
        <taxon>Actinomycetes</taxon>
        <taxon>Kitasatosporales</taxon>
        <taxon>Streptomycetaceae</taxon>
        <taxon>Streptomyces</taxon>
    </lineage>
</organism>
<sequence length="1101" mass="119192">MSAPVDKSRLAGRLARLSPAQRAALTARLAERDGPQLRRRPGPRDRFPLGMDQERLWILDQLDPGTTTYTLGYGLRVAGAFDLDTFTRAADAVVLRHELLRANAESEGGRPYLRVHPDRRAEISYADLSAADPSHDSDERIERRRQEFIARQVRRPFDLARDPVLRLAVAKVAEGDHQIVETMPHSFVDQWSYVRLNDELLEHYRALSEDREPQVAELPVQFGDWAHWQRERFAGPHGERHREFWRTFLDGVPERLALPYDHSPDTADHAGEHYGFILDREVGVAFAARARAARTTPATAMTAAYAALLYERTGLRDLVVGIPAATRGEPEATPLIGFLLTSIPLRIRLPENPTPNDVLTATAAAAAAVADHREVPFGEIVQAVAPDRSATRHPLLQTMLVQLDIDDSKALGLPGAEVYANAVPEGVSTMDLTTAWWQVGDVVYGRMEYRTALFDRATVASLAGRLLQIVEQFAERPDEPLRRPAPRLAQPPVSLLSPPTEAGPRAEPGRAADEDLRRVTDAWCEVLGTDRAAPEDVFFTSGGTSLLAVRLAHRLREAGFTATLKDVFTHPVLGRLAETLGARRAGAPQSGPVPAAGPLGPVSEVAPAGRRLARTLAAPGESPSTSSTRASARHAESTHQTLPGPPSGRTTPLPTQALGPEQEMLLGRGLDRVESFAHSYVLEAAGPLDADRLRDAARAVVRAHPTLTTACQPTAGSGDLGRRIVPGEAWRWSAEPAGTDPERVVAAQRSDFDLAAGVLFAVSHLPGASGAPDRVVLGASHLVIDGMSWGIVIADLARAYRGEPLTGEKAGYAEHAAAVRALDPAPHAAYWRAQLAGAGAYRWSLDGPNVYGGERQFEVEVELPAEWHGPLEAVALTAVARALRPWAPDEQASYWLIGLGRDPLAALPGWDPDRAVGYYSAPFPLRVPLTGGSAADDLRATAAALRAVPDSGKTFGLLGCAADARLREEFAALGEPRVIVNYVGELADPANGTGGLFTRSTETAATGNEDVERPVDVDVAIALRDGALVLRWLHNPDAVDPEAVRASAELAARELRDLLTAPRQPQDPDGVPGVTGVMEETMERLFERLSRERRDRQGVRR</sequence>
<dbReference type="RefSeq" id="WP_381261366.1">
    <property type="nucleotide sequence ID" value="NZ_JBHTBI010000050.1"/>
</dbReference>
<dbReference type="PANTHER" id="PTHR45527">
    <property type="entry name" value="NONRIBOSOMAL PEPTIDE SYNTHETASE"/>
    <property type="match status" value="1"/>
</dbReference>
<protein>
    <submittedName>
        <fullName evidence="6">Condensation domain-containing protein</fullName>
    </submittedName>
</protein>
<dbReference type="Pfam" id="PF00550">
    <property type="entry name" value="PP-binding"/>
    <property type="match status" value="1"/>
</dbReference>
<dbReference type="Pfam" id="PF00668">
    <property type="entry name" value="Condensation"/>
    <property type="match status" value="2"/>
</dbReference>
<feature type="compositionally biased region" description="Basic and acidic residues" evidence="4">
    <location>
        <begin position="1081"/>
        <end position="1101"/>
    </location>
</feature>
<dbReference type="InterPro" id="IPR020806">
    <property type="entry name" value="PKS_PP-bd"/>
</dbReference>
<feature type="region of interest" description="Disordered" evidence="4">
    <location>
        <begin position="1058"/>
        <end position="1101"/>
    </location>
</feature>
<evidence type="ECO:0000256" key="2">
    <source>
        <dbReference type="ARBA" id="ARBA00022450"/>
    </source>
</evidence>
<name>A0ABW2V783_9ACTN</name>